<organism evidence="1 2">
    <name type="scientific">Campylobacter sputorum subsp. sputorum</name>
    <dbReference type="NCBI Taxonomy" id="32024"/>
    <lineage>
        <taxon>Bacteria</taxon>
        <taxon>Pseudomonadati</taxon>
        <taxon>Campylobacterota</taxon>
        <taxon>Epsilonproteobacteria</taxon>
        <taxon>Campylobacterales</taxon>
        <taxon>Campylobacteraceae</taxon>
        <taxon>Campylobacter</taxon>
    </lineage>
</organism>
<evidence type="ECO:0000313" key="1">
    <source>
        <dbReference type="EMBL" id="SUX09875.1"/>
    </source>
</evidence>
<dbReference type="RefSeq" id="WP_089182514.1">
    <property type="nucleotide sequence ID" value="NZ_CP043427.1"/>
</dbReference>
<dbReference type="InterPro" id="IPR019647">
    <property type="entry name" value="PhoP_reg_network_YrbL"/>
</dbReference>
<evidence type="ECO:0000313" key="2">
    <source>
        <dbReference type="Proteomes" id="UP000254920"/>
    </source>
</evidence>
<name>A0A381DH99_9BACT</name>
<dbReference type="EMBL" id="UFVD01000001">
    <property type="protein sequence ID" value="SUX09875.1"/>
    <property type="molecule type" value="Genomic_DNA"/>
</dbReference>
<protein>
    <submittedName>
        <fullName evidence="1">PhoP regulatory network protein YrbL</fullName>
    </submittedName>
</protein>
<dbReference type="Pfam" id="PF10707">
    <property type="entry name" value="YrbL-PhoP_reg"/>
    <property type="match status" value="1"/>
</dbReference>
<dbReference type="Proteomes" id="UP000254920">
    <property type="component" value="Unassembled WGS sequence"/>
</dbReference>
<sequence length="191" mass="22716">MLELKEILDSGWYRDCYVHPNDKNKMLKVQKDGKDELLLVDLQNYKKILALCVEIQKFLPKIENELIQTDKGKALICEIIRDDNSQISQNLEVYIQNHTLSKNLATQIDIFLKLIRKYNINLFDIINMKNFLVQIKNGEENLFFIDFKRLNSTDKENNFCFKLPFISKFKLFRRSLRLKKRLGIKKILAEN</sequence>
<gene>
    <name evidence="1" type="ORF">NCTC12475_00239</name>
</gene>
<dbReference type="GeneID" id="93090686"/>
<dbReference type="AlphaFoldDB" id="A0A381DH99"/>
<keyword evidence="2" id="KW-1185">Reference proteome</keyword>
<proteinExistence type="predicted"/>
<reference evidence="1 2" key="1">
    <citation type="submission" date="2018-06" db="EMBL/GenBank/DDBJ databases">
        <authorList>
            <consortium name="Pathogen Informatics"/>
            <person name="Doyle S."/>
        </authorList>
    </citation>
    <scope>NUCLEOTIDE SEQUENCE [LARGE SCALE GENOMIC DNA]</scope>
    <source>
        <strain evidence="1 2">NCTC12475</strain>
    </source>
</reference>
<dbReference type="OrthoDB" id="5421848at2"/>
<accession>A0A381DH99</accession>